<protein>
    <recommendedName>
        <fullName evidence="1">Putative zinc ribbon domain-containing protein</fullName>
    </recommendedName>
</protein>
<organism evidence="2">
    <name type="scientific">Staphylococcus xylosus</name>
    <dbReference type="NCBI Taxonomy" id="1288"/>
    <lineage>
        <taxon>Bacteria</taxon>
        <taxon>Bacillati</taxon>
        <taxon>Bacillota</taxon>
        <taxon>Bacilli</taxon>
        <taxon>Bacillales</taxon>
        <taxon>Staphylococcaceae</taxon>
        <taxon>Staphylococcus</taxon>
    </lineage>
</organism>
<gene>
    <name evidence="2" type="ORF">J4710_09105</name>
</gene>
<dbReference type="InterPro" id="IPR025868">
    <property type="entry name" value="Zn_ribbon_dom_put"/>
</dbReference>
<feature type="domain" description="Putative zinc ribbon" evidence="1">
    <location>
        <begin position="4"/>
        <end position="23"/>
    </location>
</feature>
<reference evidence="2" key="1">
    <citation type="submission" date="2021-03" db="EMBL/GenBank/DDBJ databases">
        <title>Molecular epidemiology and mechanisms of colistin and carbapenem resistance in Enterobacteriaceae from clinical isolates, the environment and porcine samples in Pretoria, South Africa.</title>
        <authorList>
            <person name="Bogoshi D."/>
            <person name="Mbelle N.M."/>
            <person name="Naidoo V."/>
            <person name="Osei Sekyere J."/>
        </authorList>
    </citation>
    <scope>NUCLEOTIDE SEQUENCE</scope>
    <source>
        <strain evidence="2">ESB009</strain>
    </source>
</reference>
<dbReference type="EMBL" id="JAGETT010000065">
    <property type="protein sequence ID" value="MBO1920015.1"/>
    <property type="molecule type" value="Genomic_DNA"/>
</dbReference>
<accession>A0A939SK25</accession>
<name>A0A939SK25_STAXY</name>
<proteinExistence type="predicted"/>
<evidence type="ECO:0000313" key="2">
    <source>
        <dbReference type="EMBL" id="MBO1920015.1"/>
    </source>
</evidence>
<evidence type="ECO:0000259" key="1">
    <source>
        <dbReference type="Pfam" id="PF12674"/>
    </source>
</evidence>
<sequence length="28" mass="3109">MKTPAGTESDGSAAEKYCHHCYKMVHLL</sequence>
<dbReference type="AlphaFoldDB" id="A0A939SK25"/>
<comment type="caution">
    <text evidence="2">The sequence shown here is derived from an EMBL/GenBank/DDBJ whole genome shotgun (WGS) entry which is preliminary data.</text>
</comment>
<dbReference type="Pfam" id="PF12674">
    <property type="entry name" value="Zn_ribbon_2"/>
    <property type="match status" value="1"/>
</dbReference>